<organism evidence="2 3">
    <name type="scientific">Deinococcus caeni</name>
    <dbReference type="NCBI Taxonomy" id="569127"/>
    <lineage>
        <taxon>Bacteria</taxon>
        <taxon>Thermotogati</taxon>
        <taxon>Deinococcota</taxon>
        <taxon>Deinococci</taxon>
        <taxon>Deinococcales</taxon>
        <taxon>Deinococcaceae</taxon>
        <taxon>Deinococcus</taxon>
    </lineage>
</organism>
<evidence type="ECO:0000313" key="3">
    <source>
        <dbReference type="Proteomes" id="UP001423409"/>
    </source>
</evidence>
<feature type="region of interest" description="Disordered" evidence="1">
    <location>
        <begin position="1"/>
        <end position="20"/>
    </location>
</feature>
<evidence type="ECO:0000256" key="1">
    <source>
        <dbReference type="SAM" id="MobiDB-lite"/>
    </source>
</evidence>
<dbReference type="Proteomes" id="UP001423409">
    <property type="component" value="Unassembled WGS sequence"/>
</dbReference>
<proteinExistence type="predicted"/>
<evidence type="ECO:0000313" key="2">
    <source>
        <dbReference type="EMBL" id="GAA5440487.1"/>
    </source>
</evidence>
<sequence length="136" mass="15476">MNGLQSPFNPSGCEKERNGFRTWSRQSGEVPDCWRNKRNPYQAVVAVNGPGPEHDHRVLYTLDTLTPVFTQAGFDVRPLEWWDADHTFRHADWDVRDGPIYRSRHLDHRNAAFRAGRGAPGFTSLILDGHRPPATA</sequence>
<keyword evidence="3" id="KW-1185">Reference proteome</keyword>
<reference evidence="2 3" key="1">
    <citation type="submission" date="2024-02" db="EMBL/GenBank/DDBJ databases">
        <title>Deinococcus caeni NBRC 101312.</title>
        <authorList>
            <person name="Ichikawa N."/>
            <person name="Katano-Makiyama Y."/>
            <person name="Hidaka K."/>
        </authorList>
    </citation>
    <scope>NUCLEOTIDE SEQUENCE [LARGE SCALE GENOMIC DNA]</scope>
    <source>
        <strain evidence="2 3">NBRC 101312</strain>
    </source>
</reference>
<protein>
    <submittedName>
        <fullName evidence="2">Uncharacterized protein</fullName>
    </submittedName>
</protein>
<comment type="caution">
    <text evidence="2">The sequence shown here is derived from an EMBL/GenBank/DDBJ whole genome shotgun (WGS) entry which is preliminary data.</text>
</comment>
<accession>A0ABP9UHF5</accession>
<gene>
    <name evidence="2" type="ORF">Dcae01_02001</name>
</gene>
<dbReference type="EMBL" id="BAABQU010000022">
    <property type="protein sequence ID" value="GAA5440487.1"/>
    <property type="molecule type" value="Genomic_DNA"/>
</dbReference>
<name>A0ABP9UHF5_9DEIO</name>